<keyword evidence="5" id="KW-0547">Nucleotide-binding</keyword>
<gene>
    <name evidence="13" type="ordered locus">CTN_0287</name>
</gene>
<dbReference type="SUPFAM" id="SSF111331">
    <property type="entry name" value="NAD kinase/diacylglycerol kinase-like"/>
    <property type="match status" value="1"/>
</dbReference>
<sequence length="301" mass="33929">MFLVYNPAAGGGKARKLWMKVKDLLERYEIDCEVAFTEKPGHAMELSRKAFESGHRKIVAFGGDGTMNEVVNGIFLGGFNLEEVTFGWIPFGSGKDWARTIGVPLMIEEAVKTLKDGRVFVQDLGVAEYESSNGEMKKRVFVNVAGLFFDGFVTHRTNLLRKKNRVSYFSRIFSSIIKYKPPVARIQVDERVWEKKIFSMNVGICKYNGGGMNQLPHAVPDDGLLAVTVINDIGKIRILANLYRVFNGTLLEHPGVEGYQAKKVTVEFQKKEPVELDGESFWTRKISFSVVPRVLRVLVKK</sequence>
<dbReference type="GO" id="GO:0046872">
    <property type="term" value="F:metal ion binding"/>
    <property type="evidence" value="ECO:0007669"/>
    <property type="project" value="UniProtKB-KW"/>
</dbReference>
<dbReference type="GO" id="GO:0016301">
    <property type="term" value="F:kinase activity"/>
    <property type="evidence" value="ECO:0007669"/>
    <property type="project" value="UniProtKB-KW"/>
</dbReference>
<dbReference type="InterPro" id="IPR001206">
    <property type="entry name" value="Diacylglycerol_kinase_cat_dom"/>
</dbReference>
<dbReference type="RefSeq" id="WP_015918792.1">
    <property type="nucleotide sequence ID" value="NC_011978.1"/>
</dbReference>
<evidence type="ECO:0000256" key="9">
    <source>
        <dbReference type="ARBA" id="ARBA00023098"/>
    </source>
</evidence>
<dbReference type="eggNOG" id="COG1597">
    <property type="taxonomic scope" value="Bacteria"/>
</dbReference>
<evidence type="ECO:0000256" key="7">
    <source>
        <dbReference type="ARBA" id="ARBA00022840"/>
    </source>
</evidence>
<name>B9KBR7_THENN</name>
<evidence type="ECO:0000256" key="11">
    <source>
        <dbReference type="ARBA" id="ARBA00023264"/>
    </source>
</evidence>
<keyword evidence="9" id="KW-0443">Lipid metabolism</keyword>
<evidence type="ECO:0000313" key="13">
    <source>
        <dbReference type="EMBL" id="ACM22463.1"/>
    </source>
</evidence>
<keyword evidence="14" id="KW-1185">Reference proteome</keyword>
<evidence type="ECO:0000256" key="8">
    <source>
        <dbReference type="ARBA" id="ARBA00022842"/>
    </source>
</evidence>
<evidence type="ECO:0000256" key="6">
    <source>
        <dbReference type="ARBA" id="ARBA00022777"/>
    </source>
</evidence>
<evidence type="ECO:0000256" key="1">
    <source>
        <dbReference type="ARBA" id="ARBA00001946"/>
    </source>
</evidence>
<dbReference type="AlphaFoldDB" id="B9KBR7"/>
<organism evidence="13 14">
    <name type="scientific">Thermotoga neapolitana (strain ATCC 49049 / DSM 4359 / NBRC 107923 / NS-E)</name>
    <dbReference type="NCBI Taxonomy" id="309803"/>
    <lineage>
        <taxon>Bacteria</taxon>
        <taxon>Thermotogati</taxon>
        <taxon>Thermotogota</taxon>
        <taxon>Thermotogae</taxon>
        <taxon>Thermotogales</taxon>
        <taxon>Thermotogaceae</taxon>
        <taxon>Thermotoga</taxon>
    </lineage>
</organism>
<dbReference type="PANTHER" id="PTHR12358">
    <property type="entry name" value="SPHINGOSINE KINASE"/>
    <property type="match status" value="1"/>
</dbReference>
<dbReference type="GO" id="GO:0005524">
    <property type="term" value="F:ATP binding"/>
    <property type="evidence" value="ECO:0007669"/>
    <property type="project" value="UniProtKB-KW"/>
</dbReference>
<evidence type="ECO:0000256" key="10">
    <source>
        <dbReference type="ARBA" id="ARBA00023209"/>
    </source>
</evidence>
<accession>B9KBR7</accession>
<dbReference type="GO" id="GO:0005886">
    <property type="term" value="C:plasma membrane"/>
    <property type="evidence" value="ECO:0007669"/>
    <property type="project" value="TreeGrafter"/>
</dbReference>
<dbReference type="GO" id="GO:0008654">
    <property type="term" value="P:phospholipid biosynthetic process"/>
    <property type="evidence" value="ECO:0007669"/>
    <property type="project" value="UniProtKB-KW"/>
</dbReference>
<dbReference type="InterPro" id="IPR005218">
    <property type="entry name" value="Diacylglycerol/lipid_kinase"/>
</dbReference>
<keyword evidence="8" id="KW-0460">Magnesium</keyword>
<protein>
    <submittedName>
        <fullName evidence="13">Diacylglycerol kinase catalytic region</fullName>
    </submittedName>
</protein>
<dbReference type="HOGENOM" id="CLU_045532_0_2_0"/>
<dbReference type="InterPro" id="IPR050187">
    <property type="entry name" value="Lipid_Phosphate_FormReg"/>
</dbReference>
<keyword evidence="11" id="KW-1208">Phospholipid metabolism</keyword>
<evidence type="ECO:0000256" key="5">
    <source>
        <dbReference type="ARBA" id="ARBA00022741"/>
    </source>
</evidence>
<dbReference type="STRING" id="309803.CTN_0287"/>
<feature type="domain" description="DAGKc" evidence="12">
    <location>
        <begin position="1"/>
        <end position="131"/>
    </location>
</feature>
<dbReference type="KEGG" id="tna:CTN_0287"/>
<proteinExistence type="predicted"/>
<dbReference type="Pfam" id="PF19279">
    <property type="entry name" value="YegS_C"/>
    <property type="match status" value="1"/>
</dbReference>
<dbReference type="InterPro" id="IPR017438">
    <property type="entry name" value="ATP-NAD_kinase_N"/>
</dbReference>
<dbReference type="Gene3D" id="3.40.50.10330">
    <property type="entry name" value="Probable inorganic polyphosphate/atp-NAD kinase, domain 1"/>
    <property type="match status" value="1"/>
</dbReference>
<dbReference type="NCBIfam" id="TIGR00147">
    <property type="entry name" value="YegS/Rv2252/BmrU family lipid kinase"/>
    <property type="match status" value="1"/>
</dbReference>
<keyword evidence="4" id="KW-0479">Metal-binding</keyword>
<dbReference type="InterPro" id="IPR016064">
    <property type="entry name" value="NAD/diacylglycerol_kinase_sf"/>
</dbReference>
<reference evidence="13 14" key="1">
    <citation type="journal article" date="2009" name="Biosci. Biotechnol. Biochem.">
        <title>WeGAS: a web-based microbial genome annotation system.</title>
        <authorList>
            <person name="Lee D."/>
            <person name="Seo H."/>
            <person name="Park C."/>
            <person name="Park K."/>
        </authorList>
    </citation>
    <scope>NUCLEOTIDE SEQUENCE [LARGE SCALE GENOMIC DNA]</scope>
    <source>
        <strain evidence="14">ATCC 49049 / DSM 4359 / NBRC 107923 / NS-E</strain>
    </source>
</reference>
<dbReference type="EMBL" id="CP000916">
    <property type="protein sequence ID" value="ACM22463.1"/>
    <property type="molecule type" value="Genomic_DNA"/>
</dbReference>
<evidence type="ECO:0000256" key="2">
    <source>
        <dbReference type="ARBA" id="ARBA00022516"/>
    </source>
</evidence>
<dbReference type="Pfam" id="PF00781">
    <property type="entry name" value="DAGK_cat"/>
    <property type="match status" value="1"/>
</dbReference>
<keyword evidence="3" id="KW-0808">Transferase</keyword>
<evidence type="ECO:0000256" key="3">
    <source>
        <dbReference type="ARBA" id="ARBA00022679"/>
    </source>
</evidence>
<dbReference type="PROSITE" id="PS50146">
    <property type="entry name" value="DAGK"/>
    <property type="match status" value="1"/>
</dbReference>
<keyword evidence="10" id="KW-0594">Phospholipid biosynthesis</keyword>
<dbReference type="InterPro" id="IPR045540">
    <property type="entry name" value="YegS/DAGK_C"/>
</dbReference>
<keyword evidence="7" id="KW-0067">ATP-binding</keyword>
<comment type="cofactor">
    <cofactor evidence="1">
        <name>Mg(2+)</name>
        <dbReference type="ChEBI" id="CHEBI:18420"/>
    </cofactor>
</comment>
<dbReference type="PANTHER" id="PTHR12358:SF106">
    <property type="entry name" value="LIPID KINASE YEGS"/>
    <property type="match status" value="1"/>
</dbReference>
<dbReference type="SMART" id="SM00046">
    <property type="entry name" value="DAGKc"/>
    <property type="match status" value="1"/>
</dbReference>
<evidence type="ECO:0000259" key="12">
    <source>
        <dbReference type="PROSITE" id="PS50146"/>
    </source>
</evidence>
<evidence type="ECO:0000256" key="4">
    <source>
        <dbReference type="ARBA" id="ARBA00022723"/>
    </source>
</evidence>
<dbReference type="Proteomes" id="UP000000445">
    <property type="component" value="Chromosome"/>
</dbReference>
<keyword evidence="2" id="KW-0444">Lipid biosynthesis</keyword>
<keyword evidence="6 13" id="KW-0418">Kinase</keyword>
<dbReference type="Gene3D" id="2.60.200.40">
    <property type="match status" value="1"/>
</dbReference>
<evidence type="ECO:0000313" key="14">
    <source>
        <dbReference type="Proteomes" id="UP000000445"/>
    </source>
</evidence>